<accession>A0A1I7XYB3</accession>
<protein>
    <submittedName>
        <fullName evidence="2">Uncharacterized protein</fullName>
    </submittedName>
</protein>
<evidence type="ECO:0000313" key="1">
    <source>
        <dbReference type="Proteomes" id="UP000095287"/>
    </source>
</evidence>
<sequence length="84" mass="9524">MSSPSIRCKEYCEACSNCFQPLNSRTLTDAITAARLGRTSRSLFISVGDSPRMLFLHQLLRFRWTVAQHRVLFSSRAPTSPEDC</sequence>
<evidence type="ECO:0000313" key="2">
    <source>
        <dbReference type="WBParaSite" id="L893_g1071.t1"/>
    </source>
</evidence>
<keyword evidence="1" id="KW-1185">Reference proteome</keyword>
<dbReference type="WBParaSite" id="L893_g1071.t1">
    <property type="protein sequence ID" value="L893_g1071.t1"/>
    <property type="gene ID" value="L893_g1071"/>
</dbReference>
<dbReference type="Proteomes" id="UP000095287">
    <property type="component" value="Unplaced"/>
</dbReference>
<dbReference type="AlphaFoldDB" id="A0A1I7XYB3"/>
<name>A0A1I7XYB3_9BILA</name>
<proteinExistence type="predicted"/>
<organism evidence="1 2">
    <name type="scientific">Steinernema glaseri</name>
    <dbReference type="NCBI Taxonomy" id="37863"/>
    <lineage>
        <taxon>Eukaryota</taxon>
        <taxon>Metazoa</taxon>
        <taxon>Ecdysozoa</taxon>
        <taxon>Nematoda</taxon>
        <taxon>Chromadorea</taxon>
        <taxon>Rhabditida</taxon>
        <taxon>Tylenchina</taxon>
        <taxon>Panagrolaimomorpha</taxon>
        <taxon>Strongyloidoidea</taxon>
        <taxon>Steinernematidae</taxon>
        <taxon>Steinernema</taxon>
    </lineage>
</organism>
<reference evidence="2" key="1">
    <citation type="submission" date="2016-11" db="UniProtKB">
        <authorList>
            <consortium name="WormBaseParasite"/>
        </authorList>
    </citation>
    <scope>IDENTIFICATION</scope>
</reference>